<organism evidence="1 2">
    <name type="scientific">Fusobacterium necrophorum subsp. funduliforme Fnf 1007</name>
    <dbReference type="NCBI Taxonomy" id="1161424"/>
    <lineage>
        <taxon>Bacteria</taxon>
        <taxon>Fusobacteriati</taxon>
        <taxon>Fusobacteriota</taxon>
        <taxon>Fusobacteriia</taxon>
        <taxon>Fusobacteriales</taxon>
        <taxon>Fusobacteriaceae</taxon>
        <taxon>Fusobacterium</taxon>
    </lineage>
</organism>
<dbReference type="EMBL" id="ALKK01000058">
    <property type="protein sequence ID" value="EJU16418.1"/>
    <property type="molecule type" value="Genomic_DNA"/>
</dbReference>
<protein>
    <recommendedName>
        <fullName evidence="3">DUF4276 family protein</fullName>
    </recommendedName>
</protein>
<dbReference type="AlphaFoldDB" id="A0AAN4AST0"/>
<name>A0AAN4AST0_9FUSO</name>
<dbReference type="GeneID" id="75075967"/>
<dbReference type="Proteomes" id="UP000003120">
    <property type="component" value="Unassembled WGS sequence"/>
</dbReference>
<proteinExistence type="predicted"/>
<dbReference type="RefSeq" id="WP_005963347.1">
    <property type="nucleotide sequence ID" value="NZ_ALKK01000058.1"/>
</dbReference>
<comment type="caution">
    <text evidence="1">The sequence shown here is derived from an EMBL/GenBank/DDBJ whole genome shotgun (WGS) entry which is preliminary data.</text>
</comment>
<evidence type="ECO:0008006" key="3">
    <source>
        <dbReference type="Google" id="ProtNLM"/>
    </source>
</evidence>
<evidence type="ECO:0000313" key="2">
    <source>
        <dbReference type="Proteomes" id="UP000003120"/>
    </source>
</evidence>
<gene>
    <name evidence="1" type="ORF">HMPREF1127_1593</name>
</gene>
<sequence length="219" mass="26008">MKSGIILFIVEGPSDYPALMPYIEKKLLSLRLRISVKEMHGDILTEYIQNTRQYRVTSGNVKGELKQCILNFLSSQSVRTEGIRTKDIRKIYYVTDTDYCFYGKEPHHKNKAECLQKIFHFNTIELVKKKGIPFETIFFSKHLEHVIDNNIHDVSDQEKEKIAFIFSNRAMKEENFFVDFFYSRGIMKWNSYRESYDNIRDYQGRACNMNNFIEEFGMK</sequence>
<accession>A0AAN4AST0</accession>
<evidence type="ECO:0000313" key="1">
    <source>
        <dbReference type="EMBL" id="EJU16418.1"/>
    </source>
</evidence>
<reference evidence="1 2" key="1">
    <citation type="submission" date="2012-07" db="EMBL/GenBank/DDBJ databases">
        <authorList>
            <person name="Durkin A.S."/>
            <person name="McCorrison J."/>
            <person name="Torralba M."/>
            <person name="Gillis M."/>
            <person name="Methe B."/>
            <person name="Sutton G."/>
            <person name="Nelson K.E."/>
        </authorList>
    </citation>
    <scope>NUCLEOTIDE SEQUENCE [LARGE SCALE GENOMIC DNA]</scope>
    <source>
        <strain evidence="1 2">Fnf 1007</strain>
    </source>
</reference>